<evidence type="ECO:0000259" key="15">
    <source>
        <dbReference type="Pfam" id="PF08264"/>
    </source>
</evidence>
<dbReference type="InterPro" id="IPR010663">
    <property type="entry name" value="Znf_FPG/IleRS"/>
</dbReference>
<comment type="function">
    <text evidence="10 12">Catalyzes the attachment of isoleucine to tRNA(Ile). As IleRS can inadvertently accommodate and process structurally similar amino acids such as valine, to avoid such errors it has two additional distinct tRNA(Ile)-dependent editing activities. One activity is designated as 'pretransfer' editing and involves the hydrolysis of activated Val-AMP. The other activity is designated 'posttransfer' editing and involves deacylation of mischarged Val-tRNA(Ile).</text>
</comment>
<evidence type="ECO:0000256" key="9">
    <source>
        <dbReference type="ARBA" id="ARBA00023146"/>
    </source>
</evidence>
<evidence type="ECO:0000256" key="11">
    <source>
        <dbReference type="ARBA" id="ARBA00048359"/>
    </source>
</evidence>
<dbReference type="Gene3D" id="1.10.10.830">
    <property type="entry name" value="Ile-tRNA synthetase CP2 domain-like"/>
    <property type="match status" value="1"/>
</dbReference>
<dbReference type="EMBL" id="CP095338">
    <property type="protein sequence ID" value="XAG20745.1"/>
    <property type="molecule type" value="Genomic_DNA"/>
</dbReference>
<evidence type="ECO:0000256" key="10">
    <source>
        <dbReference type="ARBA" id="ARBA00025217"/>
    </source>
</evidence>
<dbReference type="Pfam" id="PF06827">
    <property type="entry name" value="zf-FPG_IleRS"/>
    <property type="match status" value="1"/>
</dbReference>
<evidence type="ECO:0000256" key="7">
    <source>
        <dbReference type="ARBA" id="ARBA00022840"/>
    </source>
</evidence>
<dbReference type="Pfam" id="PF08264">
    <property type="entry name" value="Anticodon_1"/>
    <property type="match status" value="1"/>
</dbReference>
<keyword evidence="2 12" id="KW-0963">Cytoplasm</keyword>
<dbReference type="NCBIfam" id="TIGR00392">
    <property type="entry name" value="ileS"/>
    <property type="match status" value="1"/>
</dbReference>
<comment type="subunit">
    <text evidence="12">Monomer.</text>
</comment>
<dbReference type="GO" id="GO:0000049">
    <property type="term" value="F:tRNA binding"/>
    <property type="evidence" value="ECO:0007669"/>
    <property type="project" value="InterPro"/>
</dbReference>
<keyword evidence="6 12" id="KW-0862">Zinc</keyword>
<evidence type="ECO:0000256" key="1">
    <source>
        <dbReference type="ARBA" id="ARBA00006887"/>
    </source>
</evidence>
<dbReference type="Gene3D" id="3.40.50.620">
    <property type="entry name" value="HUPs"/>
    <property type="match status" value="2"/>
</dbReference>
<evidence type="ECO:0000256" key="4">
    <source>
        <dbReference type="ARBA" id="ARBA00022723"/>
    </source>
</evidence>
<reference evidence="16" key="1">
    <citation type="submission" date="2022-03" db="EMBL/GenBank/DDBJ databases">
        <title>Sea Food Isolates.</title>
        <authorList>
            <person name="Li c."/>
        </authorList>
    </citation>
    <scope>NUCLEOTIDE SEQUENCE</scope>
    <source>
        <strain evidence="16">19PA01SH03</strain>
    </source>
</reference>
<feature type="binding site" evidence="12">
    <location>
        <position position="911"/>
    </location>
    <ligand>
        <name>Zn(2+)</name>
        <dbReference type="ChEBI" id="CHEBI:29105"/>
    </ligand>
</feature>
<dbReference type="PANTHER" id="PTHR42765">
    <property type="entry name" value="SOLEUCYL-TRNA SYNTHETASE"/>
    <property type="match status" value="1"/>
</dbReference>
<sequence length="948" mass="106062">MSEYKDTLNLPETGFPMRGDLAKREPEMLARWYKEDLYGAIRQAKQGKKSFVLHDGPPYANGDIHIGHALNKILKDIIIKSKTLSGFDAPYIPGWDCHGLPIELMVEKKVGKPGQKVTAAEFREKCRDYAAGQVEGQKESFKRLGILGEWDKPYRTMDFATEANIIRALGKIADNGHLLKGFKPVHWCTDCGSALAEAEVEYKNKVSPSIDVRFRATDEASLLAKFGLSEGHQGHGPVSIVIWTTTPWTLPANRAVCLRNDLEYVLIQVEGEQPERIIVASDLAKQVIDRAGIEHFHNLGFATGAELELTQFNHPFYDFTVPAILGDHVTTESGTGVVHTAPGHGQEDFAVGQKYGLEVANPVGSNGVYLSDTELFAGQHVFKANDAVVEVLKEKGALLHHHAYEHSYPHCWRHKTPIIFRATPQWFISMDQAGLREQALSEIKGVKWMPDWGQSRIEGMIEGRPEWCISRQRTWGVPIALFVHKETAELHPNSPALIEKVAQLVEQKGIQAWWDVDTAELLGADAEQYEKVLDTLDVWFDSGVTHYAVVDTRPEFNGAQADMYLEGSDQHRGWFQSSLISSVAMKGKAPYKEVLTHGFVVDGQGRKMSKSIGNVVAPKDVTNKLGADILRLWVASTDYTGEVAVSDEILKRSADAYRRIRNTARFFLANLNGFNPATDMIPVEEMVALDRWAVGRALAAQQEIIKAYDEYNTHAVVQRLMHFCSIEMGSFYLDVIKDRQYTAKRGSHAQRSCQTALYYIVETLVRWMAPIMSFTADEIWHAMPAKQADGQARGQFVFTSEWYQGLVGLDESETFNNAFWNDIQHVRGAVNKLLENARNEKVIGGSLQAQVTLFVDDALAAKLKRLHNELRFVLLTSKAEVKSLSEKSELAQATEINGLWVEVSKVDAEKCERCWHHTDDVGTIAGHETICGRCVSNIDGDGEQRQFA</sequence>
<feature type="binding site" evidence="12">
    <location>
        <position position="934"/>
    </location>
    <ligand>
        <name>Zn(2+)</name>
        <dbReference type="ChEBI" id="CHEBI:29105"/>
    </ligand>
</feature>
<dbReference type="GO" id="GO:0002161">
    <property type="term" value="F:aminoacyl-tRNA deacylase activity"/>
    <property type="evidence" value="ECO:0007669"/>
    <property type="project" value="InterPro"/>
</dbReference>
<dbReference type="InterPro" id="IPR014729">
    <property type="entry name" value="Rossmann-like_a/b/a_fold"/>
</dbReference>
<feature type="binding site" evidence="12">
    <location>
        <position position="931"/>
    </location>
    <ligand>
        <name>Zn(2+)</name>
        <dbReference type="ChEBI" id="CHEBI:29105"/>
    </ligand>
</feature>
<evidence type="ECO:0000256" key="8">
    <source>
        <dbReference type="ARBA" id="ARBA00022917"/>
    </source>
</evidence>
<dbReference type="HAMAP" id="MF_02002">
    <property type="entry name" value="Ile_tRNA_synth_type1"/>
    <property type="match status" value="1"/>
</dbReference>
<dbReference type="PANTHER" id="PTHR42765:SF1">
    <property type="entry name" value="ISOLEUCINE--TRNA LIGASE, MITOCHONDRIAL"/>
    <property type="match status" value="1"/>
</dbReference>
<feature type="domain" description="Aminoacyl-tRNA synthetase class Ia" evidence="13">
    <location>
        <begin position="28"/>
        <end position="645"/>
    </location>
</feature>
<organism evidence="16">
    <name type="scientific">bacterium 19PA01SH03</name>
    <dbReference type="NCBI Taxonomy" id="2920705"/>
    <lineage>
        <taxon>Bacteria</taxon>
    </lineage>
</organism>
<dbReference type="InterPro" id="IPR009080">
    <property type="entry name" value="tRNAsynth_Ia_anticodon-bd"/>
</dbReference>
<evidence type="ECO:0000256" key="3">
    <source>
        <dbReference type="ARBA" id="ARBA00022598"/>
    </source>
</evidence>
<feature type="binding site" evidence="12">
    <location>
        <position position="610"/>
    </location>
    <ligand>
        <name>ATP</name>
        <dbReference type="ChEBI" id="CHEBI:30616"/>
    </ligand>
</feature>
<dbReference type="PROSITE" id="PS00178">
    <property type="entry name" value="AA_TRNA_LIGASE_I"/>
    <property type="match status" value="1"/>
</dbReference>
<evidence type="ECO:0000259" key="14">
    <source>
        <dbReference type="Pfam" id="PF06827"/>
    </source>
</evidence>
<proteinExistence type="inferred from homology"/>
<dbReference type="SUPFAM" id="SSF50677">
    <property type="entry name" value="ValRS/IleRS/LeuRS editing domain"/>
    <property type="match status" value="1"/>
</dbReference>
<dbReference type="GO" id="GO:0004822">
    <property type="term" value="F:isoleucine-tRNA ligase activity"/>
    <property type="evidence" value="ECO:0007669"/>
    <property type="project" value="UniProtKB-UniRule"/>
</dbReference>
<dbReference type="InterPro" id="IPR002300">
    <property type="entry name" value="aa-tRNA-synth_Ia"/>
</dbReference>
<comment type="cofactor">
    <cofactor evidence="12">
        <name>Zn(2+)</name>
        <dbReference type="ChEBI" id="CHEBI:29105"/>
    </cofactor>
    <text evidence="12">Binds 1 zinc ion per subunit.</text>
</comment>
<dbReference type="Pfam" id="PF00133">
    <property type="entry name" value="tRNA-synt_1"/>
    <property type="match status" value="1"/>
</dbReference>
<feature type="domain" description="Methionyl/Valyl/Leucyl/Isoleucyl-tRNA synthetase anticodon-binding" evidence="15">
    <location>
        <begin position="690"/>
        <end position="852"/>
    </location>
</feature>
<dbReference type="GO" id="GO:0006428">
    <property type="term" value="P:isoleucyl-tRNA aminoacylation"/>
    <property type="evidence" value="ECO:0007669"/>
    <property type="project" value="UniProtKB-UniRule"/>
</dbReference>
<dbReference type="GO" id="GO:0008270">
    <property type="term" value="F:zinc ion binding"/>
    <property type="evidence" value="ECO:0007669"/>
    <property type="project" value="UniProtKB-UniRule"/>
</dbReference>
<keyword evidence="7 12" id="KW-0067">ATP-binding</keyword>
<feature type="short sequence motif" description="'KMSKS' region" evidence="12">
    <location>
        <begin position="607"/>
        <end position="611"/>
    </location>
</feature>
<dbReference type="FunFam" id="3.40.50.620:FF:000048">
    <property type="entry name" value="Isoleucine--tRNA ligase"/>
    <property type="match status" value="1"/>
</dbReference>
<keyword evidence="8 12" id="KW-0648">Protein biosynthesis</keyword>
<feature type="binding site" evidence="12">
    <location>
        <position position="566"/>
    </location>
    <ligand>
        <name>L-isoleucyl-5'-AMP</name>
        <dbReference type="ChEBI" id="CHEBI:178002"/>
    </ligand>
</feature>
<dbReference type="GO" id="GO:0005829">
    <property type="term" value="C:cytosol"/>
    <property type="evidence" value="ECO:0007669"/>
    <property type="project" value="TreeGrafter"/>
</dbReference>
<comment type="similarity">
    <text evidence="1 12">Belongs to the class-I aminoacyl-tRNA synthetase family. IleS type 1 subfamily.</text>
</comment>
<dbReference type="InterPro" id="IPR050081">
    <property type="entry name" value="Ile-tRNA_ligase"/>
</dbReference>
<name>A0AAU6SLD6_UNCXX</name>
<keyword evidence="3 12" id="KW-0436">Ligase</keyword>
<dbReference type="PRINTS" id="PR00984">
    <property type="entry name" value="TRNASYNTHILE"/>
</dbReference>
<dbReference type="InterPro" id="IPR013155">
    <property type="entry name" value="M/V/L/I-tRNA-synth_anticd-bd"/>
</dbReference>
<evidence type="ECO:0000256" key="12">
    <source>
        <dbReference type="HAMAP-Rule" id="MF_02002"/>
    </source>
</evidence>
<dbReference type="AlphaFoldDB" id="A0AAU6SLD6"/>
<dbReference type="InterPro" id="IPR023585">
    <property type="entry name" value="Ile-tRNA-ligase_type1"/>
</dbReference>
<evidence type="ECO:0000256" key="2">
    <source>
        <dbReference type="ARBA" id="ARBA00022490"/>
    </source>
</evidence>
<dbReference type="EC" id="6.1.1.5" evidence="12"/>
<comment type="subcellular location">
    <subcellularLocation>
        <location evidence="12">Cytoplasm</location>
    </subcellularLocation>
</comment>
<keyword evidence="5 12" id="KW-0547">Nucleotide-binding</keyword>
<gene>
    <name evidence="12 16" type="primary">ileS</name>
    <name evidence="16" type="ORF">MRN70_10620</name>
</gene>
<dbReference type="InterPro" id="IPR009008">
    <property type="entry name" value="Val/Leu/Ile-tRNA-synth_edit"/>
</dbReference>
<protein>
    <recommendedName>
        <fullName evidence="12">Isoleucine--tRNA ligase</fullName>
        <ecNumber evidence="12">6.1.1.5</ecNumber>
    </recommendedName>
    <alternativeName>
        <fullName evidence="12">Isoleucyl-tRNA synthetase</fullName>
        <shortName evidence="12">IleRS</shortName>
    </alternativeName>
</protein>
<dbReference type="InterPro" id="IPR001412">
    <property type="entry name" value="aa-tRNA-synth_I_CS"/>
</dbReference>
<evidence type="ECO:0000256" key="6">
    <source>
        <dbReference type="ARBA" id="ARBA00022833"/>
    </source>
</evidence>
<dbReference type="InterPro" id="IPR002301">
    <property type="entry name" value="Ile-tRNA-ligase"/>
</dbReference>
<feature type="short sequence motif" description="'HIGH' region" evidence="12">
    <location>
        <begin position="58"/>
        <end position="68"/>
    </location>
</feature>
<dbReference type="Gene3D" id="1.10.730.20">
    <property type="match status" value="1"/>
</dbReference>
<evidence type="ECO:0000259" key="13">
    <source>
        <dbReference type="Pfam" id="PF00133"/>
    </source>
</evidence>
<dbReference type="CDD" id="cd07960">
    <property type="entry name" value="Anticodon_Ia_Ile_BEm"/>
    <property type="match status" value="1"/>
</dbReference>
<keyword evidence="9 12" id="KW-0030">Aminoacyl-tRNA synthetase</keyword>
<keyword evidence="4 12" id="KW-0479">Metal-binding</keyword>
<dbReference type="InterPro" id="IPR033708">
    <property type="entry name" value="Anticodon_Ile_BEm"/>
</dbReference>
<feature type="domain" description="Zinc finger FPG/IleRS-type" evidence="14">
    <location>
        <begin position="909"/>
        <end position="937"/>
    </location>
</feature>
<dbReference type="CDD" id="cd00818">
    <property type="entry name" value="IleRS_core"/>
    <property type="match status" value="1"/>
</dbReference>
<dbReference type="FunFam" id="1.10.730.20:FF:000001">
    <property type="entry name" value="Isoleucine--tRNA ligase"/>
    <property type="match status" value="1"/>
</dbReference>
<dbReference type="SUPFAM" id="SSF52374">
    <property type="entry name" value="Nucleotidylyl transferase"/>
    <property type="match status" value="1"/>
</dbReference>
<evidence type="ECO:0000256" key="5">
    <source>
        <dbReference type="ARBA" id="ARBA00022741"/>
    </source>
</evidence>
<dbReference type="SUPFAM" id="SSF47323">
    <property type="entry name" value="Anticodon-binding domain of a subclass of class I aminoacyl-tRNA synthetases"/>
    <property type="match status" value="1"/>
</dbReference>
<dbReference type="FunFam" id="3.40.50.620:FF:000168">
    <property type="entry name" value="Isoleucine--tRNA ligase"/>
    <property type="match status" value="1"/>
</dbReference>
<dbReference type="GO" id="GO:0005524">
    <property type="term" value="F:ATP binding"/>
    <property type="evidence" value="ECO:0007669"/>
    <property type="project" value="UniProtKB-UniRule"/>
</dbReference>
<comment type="catalytic activity">
    <reaction evidence="11 12">
        <text>tRNA(Ile) + L-isoleucine + ATP = L-isoleucyl-tRNA(Ile) + AMP + diphosphate</text>
        <dbReference type="Rhea" id="RHEA:11060"/>
        <dbReference type="Rhea" id="RHEA-COMP:9666"/>
        <dbReference type="Rhea" id="RHEA-COMP:9695"/>
        <dbReference type="ChEBI" id="CHEBI:30616"/>
        <dbReference type="ChEBI" id="CHEBI:33019"/>
        <dbReference type="ChEBI" id="CHEBI:58045"/>
        <dbReference type="ChEBI" id="CHEBI:78442"/>
        <dbReference type="ChEBI" id="CHEBI:78528"/>
        <dbReference type="ChEBI" id="CHEBI:456215"/>
        <dbReference type="EC" id="6.1.1.5"/>
    </reaction>
</comment>
<accession>A0AAU6SLD6</accession>
<comment type="domain">
    <text evidence="12">IleRS has two distinct active sites: one for aminoacylation and one for editing. The misactivated valine is translocated from the active site to the editing site, which sterically excludes the correctly activated isoleucine. The single editing site contains two valyl binding pockets, one specific for each substrate (Val-AMP or Val-tRNA(Ile)).</text>
</comment>
<feature type="binding site" evidence="12">
    <location>
        <position position="914"/>
    </location>
    <ligand>
        <name>Zn(2+)</name>
        <dbReference type="ChEBI" id="CHEBI:29105"/>
    </ligand>
</feature>
<evidence type="ECO:0000313" key="16">
    <source>
        <dbReference type="EMBL" id="XAG20745.1"/>
    </source>
</evidence>